<dbReference type="InterPro" id="IPR018052">
    <property type="entry name" value="Ald1_epimerase_CS"/>
</dbReference>
<dbReference type="Gene3D" id="2.70.98.10">
    <property type="match status" value="1"/>
</dbReference>
<evidence type="ECO:0000256" key="3">
    <source>
        <dbReference type="ARBA" id="ARBA00023277"/>
    </source>
</evidence>
<dbReference type="InterPro" id="IPR008183">
    <property type="entry name" value="Aldose_1/G6P_1-epimerase"/>
</dbReference>
<evidence type="ECO:0000313" key="4">
    <source>
        <dbReference type="EMBL" id="EHN00433.1"/>
    </source>
</evidence>
<comment type="similarity">
    <text evidence="1">Belongs to the aldose epimerase family.</text>
</comment>
<organism evidence="4 5">
    <name type="scientific">Saccharomyces cerevisiae x Saccharomyces kudriavzevii (strain VIN7)</name>
    <name type="common">Yeast</name>
    <dbReference type="NCBI Taxonomy" id="1095631"/>
    <lineage>
        <taxon>Eukaryota</taxon>
        <taxon>Fungi</taxon>
        <taxon>Dikarya</taxon>
        <taxon>Ascomycota</taxon>
        <taxon>Saccharomycotina</taxon>
        <taxon>Saccharomycetes</taxon>
        <taxon>Saccharomycetales</taxon>
        <taxon>Saccharomycetaceae</taxon>
        <taxon>Saccharomyces</taxon>
    </lineage>
</organism>
<dbReference type="PROSITE" id="PS00545">
    <property type="entry name" value="ALDOSE_1_EPIMERASE"/>
    <property type="match status" value="1"/>
</dbReference>
<dbReference type="PANTHER" id="PTHR10091">
    <property type="entry name" value="ALDOSE-1-EPIMERASE"/>
    <property type="match status" value="1"/>
</dbReference>
<sequence length="360" mass="40104">MSNDGQQKKLATIDNKLEMTNSNTENKYKVITIGDEKRFQATIAPLGATLVDLKVNNQSVVQGYSNVQDYLTDGNMMGATVGRYANRIAKGVFSLEDGPHKLTVNNCGNTNHSSISSLNLKQYRASPVENPSKDVFVVEFKLLDDHTQPNPNEFPGDLEVTVKYTLNVAEMTLGMKYQAQLVRGDATPINMTNHSYFNLNKTKNEKSISGTEVKVCSNKSLEVTEGALLPTEKIIERKIATFDSAKPTVLHDDAPVFDCTFIIDANKDLHTTDSVSVNKLVPVFKAYHPESRITFEVSTTEPTVHLYTGDNLCGKFTPRSGFAVQQGRYVDAINHDKWRDCVLLKRGEVYTSETQYRFGI</sequence>
<dbReference type="Pfam" id="PF01263">
    <property type="entry name" value="Aldose_epim"/>
    <property type="match status" value="1"/>
</dbReference>
<dbReference type="CDD" id="cd09019">
    <property type="entry name" value="galactose_mutarotase_like"/>
    <property type="match status" value="1"/>
</dbReference>
<evidence type="ECO:0000256" key="2">
    <source>
        <dbReference type="ARBA" id="ARBA00023235"/>
    </source>
</evidence>
<dbReference type="OrthoDB" id="9402762at2759"/>
<proteinExistence type="inferred from homology"/>
<keyword evidence="5" id="KW-1185">Reference proteome</keyword>
<gene>
    <name evidence="4" type="ORF">VIN7_9724</name>
</gene>
<reference evidence="4 5" key="1">
    <citation type="journal article" date="2012" name="FEMS Yeast Res.">
        <title>The genome sequence of the wine yeast VIN7 reveals an allotriploid hybrid genome with Saccharomyces cerevisiae and Saccharomyces kudriavzevii origins.</title>
        <authorList>
            <person name="Borneman A.R."/>
            <person name="Desany B.A."/>
            <person name="Riches D."/>
            <person name="Affourtit J.P."/>
            <person name="Forgan A.H."/>
            <person name="Pretorius I.S."/>
            <person name="Egholm M."/>
            <person name="Chambers P.J."/>
        </authorList>
    </citation>
    <scope>NUCLEOTIDE SEQUENCE [LARGE SCALE GENOMIC DNA]</scope>
    <source>
        <strain evidence="4 5">VIN7</strain>
    </source>
</reference>
<dbReference type="AlphaFoldDB" id="H0H0M1"/>
<evidence type="ECO:0000313" key="5">
    <source>
        <dbReference type="Proteomes" id="UP000009009"/>
    </source>
</evidence>
<comment type="caution">
    <text evidence="4">The sequence shown here is derived from an EMBL/GenBank/DDBJ whole genome shotgun (WGS) entry which is preliminary data.</text>
</comment>
<dbReference type="GO" id="GO:0006006">
    <property type="term" value="P:glucose metabolic process"/>
    <property type="evidence" value="ECO:0007669"/>
    <property type="project" value="TreeGrafter"/>
</dbReference>
<dbReference type="InterPro" id="IPR047215">
    <property type="entry name" value="Galactose_mutarotase-like"/>
</dbReference>
<dbReference type="EMBL" id="AGVY01000351">
    <property type="protein sequence ID" value="EHN00433.1"/>
    <property type="molecule type" value="Genomic_DNA"/>
</dbReference>
<dbReference type="PhylomeDB" id="H0H0M1"/>
<evidence type="ECO:0000256" key="1">
    <source>
        <dbReference type="ARBA" id="ARBA00006206"/>
    </source>
</evidence>
<dbReference type="HOGENOM" id="CLU_031753_3_0_1"/>
<dbReference type="Proteomes" id="UP000009009">
    <property type="component" value="Unassembled WGS sequence"/>
</dbReference>
<dbReference type="InterPro" id="IPR011013">
    <property type="entry name" value="Gal_mutarotase_sf_dom"/>
</dbReference>
<dbReference type="GO" id="GO:0004034">
    <property type="term" value="F:aldose 1-epimerase activity"/>
    <property type="evidence" value="ECO:0007669"/>
    <property type="project" value="TreeGrafter"/>
</dbReference>
<name>H0H0M1_SACCK</name>
<protein>
    <submittedName>
        <fullName evidence="4">YNR071C-like protein</fullName>
    </submittedName>
</protein>
<dbReference type="PANTHER" id="PTHR10091:SF0">
    <property type="entry name" value="GALACTOSE MUTAROTASE"/>
    <property type="match status" value="1"/>
</dbReference>
<keyword evidence="2" id="KW-0413">Isomerase</keyword>
<dbReference type="GO" id="GO:0033499">
    <property type="term" value="P:galactose catabolic process via UDP-galactose, Leloir pathway"/>
    <property type="evidence" value="ECO:0007669"/>
    <property type="project" value="TreeGrafter"/>
</dbReference>
<dbReference type="GO" id="GO:0030246">
    <property type="term" value="F:carbohydrate binding"/>
    <property type="evidence" value="ECO:0007669"/>
    <property type="project" value="InterPro"/>
</dbReference>
<dbReference type="SUPFAM" id="SSF74650">
    <property type="entry name" value="Galactose mutarotase-like"/>
    <property type="match status" value="1"/>
</dbReference>
<accession>H0H0M1</accession>
<dbReference type="FunFam" id="2.70.98.10:FF:000021">
    <property type="entry name" value="Uncharacterized isomerase YNR071C"/>
    <property type="match status" value="1"/>
</dbReference>
<dbReference type="InterPro" id="IPR014718">
    <property type="entry name" value="GH-type_carb-bd"/>
</dbReference>
<keyword evidence="3" id="KW-0119">Carbohydrate metabolism</keyword>